<protein>
    <submittedName>
        <fullName evidence="1">Uncharacterized protein</fullName>
    </submittedName>
</protein>
<comment type="caution">
    <text evidence="1">The sequence shown here is derived from an EMBL/GenBank/DDBJ whole genome shotgun (WGS) entry which is preliminary data.</text>
</comment>
<evidence type="ECO:0000313" key="1">
    <source>
        <dbReference type="EMBL" id="KAJ8410167.1"/>
    </source>
</evidence>
<evidence type="ECO:0000313" key="2">
    <source>
        <dbReference type="Proteomes" id="UP001221898"/>
    </source>
</evidence>
<accession>A0AAD7SXW4</accession>
<gene>
    <name evidence="1" type="ORF">AAFF_G00201480</name>
</gene>
<reference evidence="1" key="1">
    <citation type="journal article" date="2023" name="Science">
        <title>Genome structures resolve the early diversification of teleost fishes.</title>
        <authorList>
            <person name="Parey E."/>
            <person name="Louis A."/>
            <person name="Montfort J."/>
            <person name="Bouchez O."/>
            <person name="Roques C."/>
            <person name="Iampietro C."/>
            <person name="Lluch J."/>
            <person name="Castinel A."/>
            <person name="Donnadieu C."/>
            <person name="Desvignes T."/>
            <person name="Floi Bucao C."/>
            <person name="Jouanno E."/>
            <person name="Wen M."/>
            <person name="Mejri S."/>
            <person name="Dirks R."/>
            <person name="Jansen H."/>
            <person name="Henkel C."/>
            <person name="Chen W.J."/>
            <person name="Zahm M."/>
            <person name="Cabau C."/>
            <person name="Klopp C."/>
            <person name="Thompson A.W."/>
            <person name="Robinson-Rechavi M."/>
            <person name="Braasch I."/>
            <person name="Lecointre G."/>
            <person name="Bobe J."/>
            <person name="Postlethwait J.H."/>
            <person name="Berthelot C."/>
            <person name="Roest Crollius H."/>
            <person name="Guiguen Y."/>
        </authorList>
    </citation>
    <scope>NUCLEOTIDE SEQUENCE</scope>
    <source>
        <strain evidence="1">NC1722</strain>
    </source>
</reference>
<organism evidence="1 2">
    <name type="scientific">Aldrovandia affinis</name>
    <dbReference type="NCBI Taxonomy" id="143900"/>
    <lineage>
        <taxon>Eukaryota</taxon>
        <taxon>Metazoa</taxon>
        <taxon>Chordata</taxon>
        <taxon>Craniata</taxon>
        <taxon>Vertebrata</taxon>
        <taxon>Euteleostomi</taxon>
        <taxon>Actinopterygii</taxon>
        <taxon>Neopterygii</taxon>
        <taxon>Teleostei</taxon>
        <taxon>Notacanthiformes</taxon>
        <taxon>Halosauridae</taxon>
        <taxon>Aldrovandia</taxon>
    </lineage>
</organism>
<sequence length="98" mass="11048">MYFLHFERCGPFPKHSLYGSALWIVDEAAVLPQHTLDGPQRTPHIITSSALKWQRDAVALICVIHFHKHGAVTGLPDYFSRLSVRSIPPNATDGKHLY</sequence>
<name>A0AAD7SXW4_9TELE</name>
<keyword evidence="2" id="KW-1185">Reference proteome</keyword>
<dbReference type="EMBL" id="JAINUG010000027">
    <property type="protein sequence ID" value="KAJ8410167.1"/>
    <property type="molecule type" value="Genomic_DNA"/>
</dbReference>
<proteinExistence type="predicted"/>
<dbReference type="AlphaFoldDB" id="A0AAD7SXW4"/>
<dbReference type="Proteomes" id="UP001221898">
    <property type="component" value="Unassembled WGS sequence"/>
</dbReference>